<keyword evidence="3" id="KW-1185">Reference proteome</keyword>
<evidence type="ECO:0000256" key="1">
    <source>
        <dbReference type="SAM" id="Phobius"/>
    </source>
</evidence>
<sequence length="167" mass="17609">MNGMHQYGMDAEVAAMAVSGLLVSAVVPAAIHATRHRAVWSRLSVPAAAALPGFAALHAVIALAGQRGDSLVTHVLLEMLLLGGAVLFWLPVLGERHRLSDPARSVYLYLAMPLLDLPGVAMVALGHVAGGLAMITAMLPIGLAALRITWRWVTTEERLAQAQLPGE</sequence>
<gene>
    <name evidence="2" type="ORF">GCM10010276_21340</name>
</gene>
<comment type="caution">
    <text evidence="2">The sequence shown here is derived from an EMBL/GenBank/DDBJ whole genome shotgun (WGS) entry which is preliminary data.</text>
</comment>
<feature type="transmembrane region" description="Helical" evidence="1">
    <location>
        <begin position="13"/>
        <end position="31"/>
    </location>
</feature>
<dbReference type="EMBL" id="BAAASG010000006">
    <property type="protein sequence ID" value="GAA2483561.1"/>
    <property type="molecule type" value="Genomic_DNA"/>
</dbReference>
<reference evidence="2 3" key="1">
    <citation type="journal article" date="2019" name="Int. J. Syst. Evol. Microbiol.">
        <title>The Global Catalogue of Microorganisms (GCM) 10K type strain sequencing project: providing services to taxonomists for standard genome sequencing and annotation.</title>
        <authorList>
            <consortium name="The Broad Institute Genomics Platform"/>
            <consortium name="The Broad Institute Genome Sequencing Center for Infectious Disease"/>
            <person name="Wu L."/>
            <person name="Ma J."/>
        </authorList>
    </citation>
    <scope>NUCLEOTIDE SEQUENCE [LARGE SCALE GENOMIC DNA]</scope>
    <source>
        <strain evidence="2 3">JCM 4395</strain>
    </source>
</reference>
<feature type="transmembrane region" description="Helical" evidence="1">
    <location>
        <begin position="43"/>
        <end position="65"/>
    </location>
</feature>
<keyword evidence="1" id="KW-1133">Transmembrane helix</keyword>
<evidence type="ECO:0000313" key="2">
    <source>
        <dbReference type="EMBL" id="GAA2483561.1"/>
    </source>
</evidence>
<feature type="transmembrane region" description="Helical" evidence="1">
    <location>
        <begin position="71"/>
        <end position="94"/>
    </location>
</feature>
<proteinExistence type="predicted"/>
<dbReference type="Proteomes" id="UP001501777">
    <property type="component" value="Unassembled WGS sequence"/>
</dbReference>
<keyword evidence="1" id="KW-0472">Membrane</keyword>
<accession>A0ABN3LFX8</accession>
<protein>
    <submittedName>
        <fullName evidence="2">Uncharacterized protein</fullName>
    </submittedName>
</protein>
<feature type="transmembrane region" description="Helical" evidence="1">
    <location>
        <begin position="131"/>
        <end position="150"/>
    </location>
</feature>
<evidence type="ECO:0000313" key="3">
    <source>
        <dbReference type="Proteomes" id="UP001501777"/>
    </source>
</evidence>
<feature type="transmembrane region" description="Helical" evidence="1">
    <location>
        <begin position="106"/>
        <end position="125"/>
    </location>
</feature>
<name>A0ABN3LFX8_STRLO</name>
<organism evidence="2 3">
    <name type="scientific">Streptomyces longisporus</name>
    <dbReference type="NCBI Taxonomy" id="1948"/>
    <lineage>
        <taxon>Bacteria</taxon>
        <taxon>Bacillati</taxon>
        <taxon>Actinomycetota</taxon>
        <taxon>Actinomycetes</taxon>
        <taxon>Kitasatosporales</taxon>
        <taxon>Streptomycetaceae</taxon>
        <taxon>Streptomyces</taxon>
    </lineage>
</organism>
<keyword evidence="1" id="KW-0812">Transmembrane</keyword>